<reference evidence="2 3" key="1">
    <citation type="submission" date="2023-03" db="EMBL/GenBank/DDBJ databases">
        <title>Draft assemblies of triclosan tolerant bacteria isolated from returned activated sludge.</title>
        <authorList>
            <person name="Van Hamelsveld S."/>
        </authorList>
    </citation>
    <scope>NUCLEOTIDE SEQUENCE [LARGE SCALE GENOMIC DNA]</scope>
    <source>
        <strain evidence="2 3">GW210010_S58</strain>
    </source>
</reference>
<dbReference type="EMBL" id="JARJLM010000622">
    <property type="protein sequence ID" value="MDF3838736.1"/>
    <property type="molecule type" value="Genomic_DNA"/>
</dbReference>
<keyword evidence="3" id="KW-1185">Reference proteome</keyword>
<organism evidence="2 3">
    <name type="scientific">Cupriavidus basilensis</name>
    <dbReference type="NCBI Taxonomy" id="68895"/>
    <lineage>
        <taxon>Bacteria</taxon>
        <taxon>Pseudomonadati</taxon>
        <taxon>Pseudomonadota</taxon>
        <taxon>Betaproteobacteria</taxon>
        <taxon>Burkholderiales</taxon>
        <taxon>Burkholderiaceae</taxon>
        <taxon>Cupriavidus</taxon>
    </lineage>
</organism>
<dbReference type="RefSeq" id="WP_276268618.1">
    <property type="nucleotide sequence ID" value="NZ_JARJLM010000622.1"/>
</dbReference>
<name>A0ABT6B450_9BURK</name>
<feature type="transmembrane region" description="Helical" evidence="1">
    <location>
        <begin position="6"/>
        <end position="37"/>
    </location>
</feature>
<keyword evidence="1" id="KW-1133">Transmembrane helix</keyword>
<feature type="transmembrane region" description="Helical" evidence="1">
    <location>
        <begin position="49"/>
        <end position="72"/>
    </location>
</feature>
<accession>A0ABT6B450</accession>
<comment type="caution">
    <text evidence="2">The sequence shown here is derived from an EMBL/GenBank/DDBJ whole genome shotgun (WGS) entry which is preliminary data.</text>
</comment>
<protein>
    <recommendedName>
        <fullName evidence="4">Transmembrane protein</fullName>
    </recommendedName>
</protein>
<evidence type="ECO:0000313" key="3">
    <source>
        <dbReference type="Proteomes" id="UP001216674"/>
    </source>
</evidence>
<evidence type="ECO:0008006" key="4">
    <source>
        <dbReference type="Google" id="ProtNLM"/>
    </source>
</evidence>
<proteinExistence type="predicted"/>
<feature type="transmembrane region" description="Helical" evidence="1">
    <location>
        <begin position="125"/>
        <end position="143"/>
    </location>
</feature>
<keyword evidence="1" id="KW-0472">Membrane</keyword>
<dbReference type="Proteomes" id="UP001216674">
    <property type="component" value="Unassembled WGS sequence"/>
</dbReference>
<feature type="transmembrane region" description="Helical" evidence="1">
    <location>
        <begin position="84"/>
        <end position="104"/>
    </location>
</feature>
<evidence type="ECO:0000313" key="2">
    <source>
        <dbReference type="EMBL" id="MDF3838736.1"/>
    </source>
</evidence>
<gene>
    <name evidence="2" type="ORF">P3W85_38250</name>
</gene>
<keyword evidence="1" id="KW-0812">Transmembrane</keyword>
<evidence type="ECO:0000256" key="1">
    <source>
        <dbReference type="SAM" id="Phobius"/>
    </source>
</evidence>
<feature type="transmembrane region" description="Helical" evidence="1">
    <location>
        <begin position="149"/>
        <end position="170"/>
    </location>
</feature>
<sequence length="190" mass="20195">MGMLTGFAPFIAFFVAMRMASPLAGLGAACAVSLFMCLRMRRRGESLKVLEVGSLALFAVLLLYTVVAAPQWTVATVRLAVDGGLLAIVVISLAIGRPFTLQYARERVPREYWNAPRFLAVNRHITLAWAAALAVMVAADAAAEYVSAIPLWVDIAATAAAFAGAVIFTVRYPAAVRRAAASGALRQPQA</sequence>